<dbReference type="EMBL" id="CAKXAJ010024920">
    <property type="protein sequence ID" value="CAH2232865.1"/>
    <property type="molecule type" value="Genomic_DNA"/>
</dbReference>
<keyword evidence="2" id="KW-1185">Reference proteome</keyword>
<comment type="caution">
    <text evidence="1">The sequence shown here is derived from an EMBL/GenBank/DDBJ whole genome shotgun (WGS) entry which is preliminary data.</text>
</comment>
<sequence length="79" mass="8980">MAESAKSCLKRKLNQKNLLAFAGLVLVSFTTAFLNLARRLITADGYCQILQTMMVNRSRPLLLQDNARQHIAHNRRLPN</sequence>
<dbReference type="AlphaFoldDB" id="A0A8S4R813"/>
<proteinExistence type="predicted"/>
<gene>
    <name evidence="1" type="primary">jg16625</name>
    <name evidence="1" type="ORF">PAEG_LOCUS11040</name>
</gene>
<evidence type="ECO:0000313" key="1">
    <source>
        <dbReference type="EMBL" id="CAH2232865.1"/>
    </source>
</evidence>
<protein>
    <submittedName>
        <fullName evidence="1">Jg16625 protein</fullName>
    </submittedName>
</protein>
<dbReference type="Proteomes" id="UP000838756">
    <property type="component" value="Unassembled WGS sequence"/>
</dbReference>
<evidence type="ECO:0000313" key="2">
    <source>
        <dbReference type="Proteomes" id="UP000838756"/>
    </source>
</evidence>
<name>A0A8S4R813_9NEOP</name>
<accession>A0A8S4R813</accession>
<organism evidence="1 2">
    <name type="scientific">Pararge aegeria aegeria</name>
    <dbReference type="NCBI Taxonomy" id="348720"/>
    <lineage>
        <taxon>Eukaryota</taxon>
        <taxon>Metazoa</taxon>
        <taxon>Ecdysozoa</taxon>
        <taxon>Arthropoda</taxon>
        <taxon>Hexapoda</taxon>
        <taxon>Insecta</taxon>
        <taxon>Pterygota</taxon>
        <taxon>Neoptera</taxon>
        <taxon>Endopterygota</taxon>
        <taxon>Lepidoptera</taxon>
        <taxon>Glossata</taxon>
        <taxon>Ditrysia</taxon>
        <taxon>Papilionoidea</taxon>
        <taxon>Nymphalidae</taxon>
        <taxon>Satyrinae</taxon>
        <taxon>Satyrini</taxon>
        <taxon>Parargina</taxon>
        <taxon>Pararge</taxon>
    </lineage>
</organism>
<reference evidence="1" key="1">
    <citation type="submission" date="2022-03" db="EMBL/GenBank/DDBJ databases">
        <authorList>
            <person name="Lindestad O."/>
        </authorList>
    </citation>
    <scope>NUCLEOTIDE SEQUENCE</scope>
</reference>